<gene>
    <name evidence="1" type="ORF">HMPREF0623_1019</name>
</gene>
<accession>E0NGH2</accession>
<evidence type="ECO:0000313" key="2">
    <source>
        <dbReference type="Proteomes" id="UP000004470"/>
    </source>
</evidence>
<keyword evidence="2" id="KW-1185">Reference proteome</keyword>
<dbReference type="EMBL" id="AEEG01000004">
    <property type="protein sequence ID" value="EFL95282.1"/>
    <property type="molecule type" value="Genomic_DNA"/>
</dbReference>
<dbReference type="NCBIfam" id="NF007806">
    <property type="entry name" value="PRK10513.1"/>
    <property type="match status" value="1"/>
</dbReference>
<dbReference type="AlphaFoldDB" id="E0NGH2"/>
<name>E0NGH2_PEDAC</name>
<dbReference type="InterPro" id="IPR006379">
    <property type="entry name" value="HAD-SF_hydro_IIB"/>
</dbReference>
<dbReference type="eggNOG" id="COG0561">
    <property type="taxonomic scope" value="Bacteria"/>
</dbReference>
<sequence length="272" mass="30348">MIMSIKLVAIDLDGTLLNDNKQLTEENIAAINAASKMGVNIVLCTGRPITGIQRYLAQLELQNEREYAITYNGGLAQTINGEILIKHTLSFQDYLAAEAFSRQVGVHFHVDGKNHIYTANKNISQYTVGESFLVEMGLRYRSVEEMNPDLEMPKVMFIDDPKVLSKARDQIFNRFQDEFSVVQSEPYFIELMPKNVSKGNAVKELAERLHLSLDQVMAIGDQGNDLSMIKTAGIGVAMENGIDEVKENAQFITANNNESGVAKAIRKFVINK</sequence>
<dbReference type="InterPro" id="IPR023214">
    <property type="entry name" value="HAD_sf"/>
</dbReference>
<dbReference type="SFLD" id="SFLDG01144">
    <property type="entry name" value="C2.B.4:_PGP_Like"/>
    <property type="match status" value="1"/>
</dbReference>
<dbReference type="NCBIfam" id="TIGR01484">
    <property type="entry name" value="HAD-SF-IIB"/>
    <property type="match status" value="1"/>
</dbReference>
<dbReference type="Gene3D" id="3.40.50.1000">
    <property type="entry name" value="HAD superfamily/HAD-like"/>
    <property type="match status" value="1"/>
</dbReference>
<dbReference type="PROSITE" id="PS01229">
    <property type="entry name" value="COF_2"/>
    <property type="match status" value="1"/>
</dbReference>
<dbReference type="Proteomes" id="UP000004470">
    <property type="component" value="Unassembled WGS sequence"/>
</dbReference>
<dbReference type="PANTHER" id="PTHR10000">
    <property type="entry name" value="PHOSPHOSERINE PHOSPHATASE"/>
    <property type="match status" value="1"/>
</dbReference>
<comment type="caution">
    <text evidence="1">The sequence shown here is derived from an EMBL/GenBank/DDBJ whole genome shotgun (WGS) entry which is preliminary data.</text>
</comment>
<reference evidence="1" key="1">
    <citation type="submission" date="2010-07" db="EMBL/GenBank/DDBJ databases">
        <authorList>
            <person name="Muzny D."/>
            <person name="Qin X."/>
            <person name="Deng J."/>
            <person name="Jiang H."/>
            <person name="Liu Y."/>
            <person name="Qu J."/>
            <person name="Song X.-Z."/>
            <person name="Zhang L."/>
            <person name="Thornton R."/>
            <person name="Coyle M."/>
            <person name="Francisco L."/>
            <person name="Jackson L."/>
            <person name="Javaid M."/>
            <person name="Korchina V."/>
            <person name="Kovar C."/>
            <person name="Mata R."/>
            <person name="Mathew T."/>
            <person name="Ngo R."/>
            <person name="Nguyen L."/>
            <person name="Nguyen N."/>
            <person name="Okwuonu G."/>
            <person name="Ongeri F."/>
            <person name="Pham C."/>
            <person name="Simmons D."/>
            <person name="Wilczek-Boney K."/>
            <person name="Hale W."/>
            <person name="Jakkamsetti A."/>
            <person name="Pham P."/>
            <person name="Ruth R."/>
            <person name="San Lucas F."/>
            <person name="Warren J."/>
            <person name="Zhang J."/>
            <person name="Zhao Z."/>
            <person name="Zhou C."/>
            <person name="Zhu D."/>
            <person name="Lee S."/>
            <person name="Bess C."/>
            <person name="Blankenburg K."/>
            <person name="Forbes L."/>
            <person name="Fu Q."/>
            <person name="Gubbala S."/>
            <person name="Hirani K."/>
            <person name="Jayaseelan J.C."/>
            <person name="Lara F."/>
            <person name="Munidasa M."/>
            <person name="Palculict T."/>
            <person name="Patil S."/>
            <person name="Pu L.-L."/>
            <person name="Saada N."/>
            <person name="Tang L."/>
            <person name="Weissenberger G."/>
            <person name="Zhu Y."/>
            <person name="Hemphill L."/>
            <person name="Shang Y."/>
            <person name="Youmans B."/>
            <person name="Ayvaz T."/>
            <person name="Ross M."/>
            <person name="Santibanez J."/>
            <person name="Aqrawi P."/>
            <person name="Gross S."/>
            <person name="Joshi V."/>
            <person name="Fowler G."/>
            <person name="Nazareth L."/>
            <person name="Reid J."/>
            <person name="Worley K."/>
            <person name="Petrosino J."/>
            <person name="Highlander S."/>
            <person name="Gibbs R."/>
        </authorList>
    </citation>
    <scope>NUCLEOTIDE SEQUENCE [LARGE SCALE GENOMIC DNA]</scope>
    <source>
        <strain evidence="1">DSM 20284</strain>
    </source>
</reference>
<dbReference type="PANTHER" id="PTHR10000:SF8">
    <property type="entry name" value="HAD SUPERFAMILY HYDROLASE-LIKE, TYPE 3"/>
    <property type="match status" value="1"/>
</dbReference>
<dbReference type="SFLD" id="SFLDG01140">
    <property type="entry name" value="C2.B:_Phosphomannomutase_and_P"/>
    <property type="match status" value="1"/>
</dbReference>
<dbReference type="Pfam" id="PF08282">
    <property type="entry name" value="Hydrolase_3"/>
    <property type="match status" value="1"/>
</dbReference>
<evidence type="ECO:0000313" key="1">
    <source>
        <dbReference type="EMBL" id="EFL95282.1"/>
    </source>
</evidence>
<dbReference type="SFLD" id="SFLDS00003">
    <property type="entry name" value="Haloacid_Dehalogenase"/>
    <property type="match status" value="1"/>
</dbReference>
<dbReference type="HOGENOM" id="CLU_044146_0_1_9"/>
<organism evidence="1 2">
    <name type="scientific">Pediococcus acidilactici DSM 20284</name>
    <dbReference type="NCBI Taxonomy" id="862514"/>
    <lineage>
        <taxon>Bacteria</taxon>
        <taxon>Bacillati</taxon>
        <taxon>Bacillota</taxon>
        <taxon>Bacilli</taxon>
        <taxon>Lactobacillales</taxon>
        <taxon>Lactobacillaceae</taxon>
        <taxon>Pediococcus</taxon>
        <taxon>Pediococcus acidilactici group</taxon>
    </lineage>
</organism>
<protein>
    <submittedName>
        <fullName evidence="1">Cof-like hydrolase</fullName>
    </submittedName>
</protein>
<dbReference type="InterPro" id="IPR000150">
    <property type="entry name" value="Cof"/>
</dbReference>
<dbReference type="GO" id="GO:0016791">
    <property type="term" value="F:phosphatase activity"/>
    <property type="evidence" value="ECO:0007669"/>
    <property type="project" value="TreeGrafter"/>
</dbReference>
<dbReference type="CDD" id="cd07516">
    <property type="entry name" value="HAD_Pase"/>
    <property type="match status" value="1"/>
</dbReference>
<dbReference type="PROSITE" id="PS01228">
    <property type="entry name" value="COF_1"/>
    <property type="match status" value="1"/>
</dbReference>
<dbReference type="NCBIfam" id="TIGR00099">
    <property type="entry name" value="Cof-subfamily"/>
    <property type="match status" value="1"/>
</dbReference>
<dbReference type="SUPFAM" id="SSF56784">
    <property type="entry name" value="HAD-like"/>
    <property type="match status" value="1"/>
</dbReference>
<dbReference type="InterPro" id="IPR036412">
    <property type="entry name" value="HAD-like_sf"/>
</dbReference>
<proteinExistence type="predicted"/>
<dbReference type="Gene3D" id="3.30.1240.10">
    <property type="match status" value="1"/>
</dbReference>
<dbReference type="GO" id="GO:0005829">
    <property type="term" value="C:cytosol"/>
    <property type="evidence" value="ECO:0007669"/>
    <property type="project" value="TreeGrafter"/>
</dbReference>
<dbReference type="GO" id="GO:0000287">
    <property type="term" value="F:magnesium ion binding"/>
    <property type="evidence" value="ECO:0007669"/>
    <property type="project" value="TreeGrafter"/>
</dbReference>